<dbReference type="AlphaFoldDB" id="A0A146KQP4"/>
<feature type="non-terminal residue" evidence="4">
    <location>
        <position position="292"/>
    </location>
</feature>
<dbReference type="EMBL" id="GDHC01019798">
    <property type="protein sequence ID" value="JAP98830.1"/>
    <property type="molecule type" value="Transcribed_RNA"/>
</dbReference>
<organism evidence="4">
    <name type="scientific">Lygus hesperus</name>
    <name type="common">Western plant bug</name>
    <dbReference type="NCBI Taxonomy" id="30085"/>
    <lineage>
        <taxon>Eukaryota</taxon>
        <taxon>Metazoa</taxon>
        <taxon>Ecdysozoa</taxon>
        <taxon>Arthropoda</taxon>
        <taxon>Hexapoda</taxon>
        <taxon>Insecta</taxon>
        <taxon>Pterygota</taxon>
        <taxon>Neoptera</taxon>
        <taxon>Paraneoptera</taxon>
        <taxon>Hemiptera</taxon>
        <taxon>Heteroptera</taxon>
        <taxon>Panheteroptera</taxon>
        <taxon>Cimicomorpha</taxon>
        <taxon>Miridae</taxon>
        <taxon>Mirini</taxon>
        <taxon>Lygus</taxon>
    </lineage>
</organism>
<dbReference type="PROSITE" id="PS00028">
    <property type="entry name" value="ZINC_FINGER_C2H2_1"/>
    <property type="match status" value="1"/>
</dbReference>
<protein>
    <recommendedName>
        <fullName evidence="3">C2H2-type domain-containing protein</fullName>
    </recommendedName>
</protein>
<keyword evidence="1" id="KW-0862">Zinc</keyword>
<evidence type="ECO:0000313" key="4">
    <source>
        <dbReference type="EMBL" id="JAP98830.1"/>
    </source>
</evidence>
<dbReference type="GO" id="GO:0008270">
    <property type="term" value="F:zinc ion binding"/>
    <property type="evidence" value="ECO:0007669"/>
    <property type="project" value="UniProtKB-KW"/>
</dbReference>
<evidence type="ECO:0000259" key="3">
    <source>
        <dbReference type="PROSITE" id="PS50157"/>
    </source>
</evidence>
<keyword evidence="1" id="KW-0479">Metal-binding</keyword>
<dbReference type="InterPro" id="IPR013087">
    <property type="entry name" value="Znf_C2H2_type"/>
</dbReference>
<sequence length="292" mass="34531">IIFIKSRIKIYTYLMIRTMAQYPCFLCDKPFNKEVDYAQHLRDKHDWSSKNKKLNANLKAPTPWICPYCSKKRFPDKERFLYHVLSDCKSDDQLYMTRHDEVLEVLLDAAFEGYGHEKKWQINSVVKDPKYYQLPHGIQNKPGSRSPDILIYNRGSRVALIIQLSVLWETNIAQARQDALVKMKFWSAQFKKQNYECHCFSVEIGSRGFIPSSFYTCLRNLHLVDGNTSYYAKKCRDVGIKYSQYLLEGRPEGSDEEDNYDEEDSYDEEGSYDEEYSNDEEDIYDEEDNYDE</sequence>
<proteinExistence type="predicted"/>
<keyword evidence="1" id="KW-0863">Zinc-finger</keyword>
<name>A0A146KQP4_LYGHE</name>
<feature type="region of interest" description="Disordered" evidence="2">
    <location>
        <begin position="249"/>
        <end position="292"/>
    </location>
</feature>
<feature type="domain" description="C2H2-type" evidence="3">
    <location>
        <begin position="22"/>
        <end position="50"/>
    </location>
</feature>
<feature type="compositionally biased region" description="Acidic residues" evidence="2">
    <location>
        <begin position="254"/>
        <end position="292"/>
    </location>
</feature>
<feature type="non-terminal residue" evidence="4">
    <location>
        <position position="1"/>
    </location>
</feature>
<accession>A0A146KQP4</accession>
<evidence type="ECO:0000256" key="1">
    <source>
        <dbReference type="PROSITE-ProRule" id="PRU00042"/>
    </source>
</evidence>
<dbReference type="PROSITE" id="PS50157">
    <property type="entry name" value="ZINC_FINGER_C2H2_2"/>
    <property type="match status" value="1"/>
</dbReference>
<reference evidence="4" key="1">
    <citation type="journal article" date="2016" name="Gigascience">
        <title>De novo construction of an expanded transcriptome assembly for the western tarnished plant bug, Lygus hesperus.</title>
        <authorList>
            <person name="Tassone E.E."/>
            <person name="Geib S.M."/>
            <person name="Hall B."/>
            <person name="Fabrick J.A."/>
            <person name="Brent C.S."/>
            <person name="Hull J.J."/>
        </authorList>
    </citation>
    <scope>NUCLEOTIDE SEQUENCE</scope>
</reference>
<dbReference type="SMART" id="SM00355">
    <property type="entry name" value="ZnF_C2H2"/>
    <property type="match status" value="2"/>
</dbReference>
<evidence type="ECO:0000256" key="2">
    <source>
        <dbReference type="SAM" id="MobiDB-lite"/>
    </source>
</evidence>
<gene>
    <name evidence="4" type="ORF">g.13407</name>
</gene>